<proteinExistence type="predicted"/>
<dbReference type="EMBL" id="JAMRYU010000026">
    <property type="protein sequence ID" value="MDC4242236.1"/>
    <property type="molecule type" value="Genomic_DNA"/>
</dbReference>
<evidence type="ECO:0008006" key="3">
    <source>
        <dbReference type="Google" id="ProtNLM"/>
    </source>
</evidence>
<dbReference type="RefSeq" id="WP_008676504.1">
    <property type="nucleotide sequence ID" value="NZ_CABKOG010000003.1"/>
</dbReference>
<dbReference type="Proteomes" id="UP001141183">
    <property type="component" value="Unassembled WGS sequence"/>
</dbReference>
<accession>A0A9X3XNY9</accession>
<name>A0A9X3XNY9_9CLOT</name>
<comment type="caution">
    <text evidence="1">The sequence shown here is derived from an EMBL/GenBank/DDBJ whole genome shotgun (WGS) entry which is preliminary data.</text>
</comment>
<evidence type="ECO:0000313" key="1">
    <source>
        <dbReference type="EMBL" id="MDC4242236.1"/>
    </source>
</evidence>
<evidence type="ECO:0000313" key="2">
    <source>
        <dbReference type="Proteomes" id="UP001141183"/>
    </source>
</evidence>
<organism evidence="1 2">
    <name type="scientific">Clostridium tertium</name>
    <dbReference type="NCBI Taxonomy" id="1559"/>
    <lineage>
        <taxon>Bacteria</taxon>
        <taxon>Bacillati</taxon>
        <taxon>Bacillota</taxon>
        <taxon>Clostridia</taxon>
        <taxon>Eubacteriales</taxon>
        <taxon>Clostridiaceae</taxon>
        <taxon>Clostridium</taxon>
    </lineage>
</organism>
<protein>
    <recommendedName>
        <fullName evidence="3">Lipoprotein</fullName>
    </recommendedName>
</protein>
<reference evidence="1" key="1">
    <citation type="submission" date="2022-05" db="EMBL/GenBank/DDBJ databases">
        <title>Draft genome sequence of Clostridium tertium strain CP3 isolated from Peru.</title>
        <authorList>
            <person name="Hurtado R."/>
            <person name="Lima L."/>
            <person name="Sousa T."/>
            <person name="Jaiswal A.K."/>
            <person name="Tiwari S."/>
            <person name="Maturrano L."/>
            <person name="Brenig B."/>
            <person name="Azevedo V."/>
        </authorList>
    </citation>
    <scope>NUCLEOTIDE SEQUENCE</scope>
    <source>
        <strain evidence="1">CP3</strain>
    </source>
</reference>
<dbReference type="AlphaFoldDB" id="A0A9X3XNY9"/>
<keyword evidence="2" id="KW-1185">Reference proteome</keyword>
<gene>
    <name evidence="1" type="ORF">NE398_19065</name>
</gene>
<sequence length="497" mass="57265">MNIIKRFLAIIIISIFTLNIGCSKVNGKDTQAIKAPNNNNLKIKGVWEIDNINVLGDESENNEEILSLKDSLISISNSNFSVFNVSYSNPKYKLKVVDKTYVLSYELNLKLEDILGDILDENSKWDVISIIGSNTIIGEFIYVDNENGYLFYDGVLLKLKKIDENPKDLDYQENDIKPELILEDYNSDVGIMLGLKTPREQLEDGSYSIETYKTLWISFKDNELQPILEKDNIIFPRMNGIWSIKSEVVDNDKNHFEYFSAHSLDGRAEMQTLENNNANIYKNINFISNDYISIERYEGENFNNNFPIYQTIPIDNINSKNGINIEEIYSNEAKEKYKKDFNDVLETLSEEKRKSLNTNLDYSNFTIKRIEGKWNLVGKIPSIGNTEDGIEYRISLNPNKKILNYDTLLVSWKDLKGKFPFIRDAYTSPTGRMAIILFNDKLLVYEMEDRDIKGSPLITIDLNNNEEVIMAEWASGSYVDSWAKAFKDGKEISMEDE</sequence>